<evidence type="ECO:0000256" key="4">
    <source>
        <dbReference type="ARBA" id="ARBA00022989"/>
    </source>
</evidence>
<dbReference type="GO" id="GO:0016020">
    <property type="term" value="C:membrane"/>
    <property type="evidence" value="ECO:0007669"/>
    <property type="project" value="UniProtKB-SubCell"/>
</dbReference>
<keyword evidence="3 6" id="KW-0812">Transmembrane</keyword>
<dbReference type="Pfam" id="PF00361">
    <property type="entry name" value="Proton_antipo_M"/>
    <property type="match status" value="1"/>
</dbReference>
<feature type="transmembrane region" description="Helical" evidence="7">
    <location>
        <begin position="73"/>
        <end position="100"/>
    </location>
</feature>
<feature type="transmembrane region" description="Helical" evidence="7">
    <location>
        <begin position="412"/>
        <end position="430"/>
    </location>
</feature>
<evidence type="ECO:0000256" key="5">
    <source>
        <dbReference type="ARBA" id="ARBA00023136"/>
    </source>
</evidence>
<dbReference type="NCBIfam" id="TIGR01972">
    <property type="entry name" value="NDH_I_M"/>
    <property type="match status" value="1"/>
</dbReference>
<reference evidence="9 10" key="1">
    <citation type="journal article" date="2016" name="Environ. Microbiol.">
        <title>Genomic resolution of a cold subsurface aquifer community provides metabolic insights for novel microbes adapted to high CO concentrations.</title>
        <authorList>
            <person name="Probst A.J."/>
            <person name="Castelle C.J."/>
            <person name="Singh A."/>
            <person name="Brown C.T."/>
            <person name="Anantharaman K."/>
            <person name="Sharon I."/>
            <person name="Hug L.A."/>
            <person name="Burstein D."/>
            <person name="Emerson J.B."/>
            <person name="Thomas B.C."/>
            <person name="Banfield J.F."/>
        </authorList>
    </citation>
    <scope>NUCLEOTIDE SEQUENCE [LARGE SCALE GENOMIC DNA]</scope>
    <source>
        <strain evidence="9">CG2_30_40_21</strain>
    </source>
</reference>
<dbReference type="GO" id="GO:0015990">
    <property type="term" value="P:electron transport coupled proton transport"/>
    <property type="evidence" value="ECO:0007669"/>
    <property type="project" value="TreeGrafter"/>
</dbReference>
<gene>
    <name evidence="9" type="ORF">AUJ95_07965</name>
</gene>
<name>A0A1J5DN84_9BACT</name>
<feature type="transmembrane region" description="Helical" evidence="7">
    <location>
        <begin position="207"/>
        <end position="228"/>
    </location>
</feature>
<proteinExistence type="inferred from homology"/>
<dbReference type="PANTHER" id="PTHR43507:SF1">
    <property type="entry name" value="NADH-UBIQUINONE OXIDOREDUCTASE CHAIN 4"/>
    <property type="match status" value="1"/>
</dbReference>
<dbReference type="STRING" id="1817895.AUJ95_07965"/>
<dbReference type="PANTHER" id="PTHR43507">
    <property type="entry name" value="NADH-UBIQUINONE OXIDOREDUCTASE CHAIN 4"/>
    <property type="match status" value="1"/>
</dbReference>
<evidence type="ECO:0000259" key="8">
    <source>
        <dbReference type="Pfam" id="PF00361"/>
    </source>
</evidence>
<dbReference type="GO" id="GO:0042773">
    <property type="term" value="P:ATP synthesis coupled electron transport"/>
    <property type="evidence" value="ECO:0007669"/>
    <property type="project" value="InterPro"/>
</dbReference>
<sequence length="492" mass="54959">MNFPILSWMIFIPLIGAMLILCTPKGMEKTIKGLALVFSFIPLVLAGMVYANFNPKIADLQFVEKILWIPIFNIHYFVGLDGISISIFLLTALLTFLSVLISCNITKRVKEYFMLFLVLEVGMLGVFVAIDLFLFYIFWEVVLIPMYFLIGVWGGPRRRYAAIKFVLYTVAGSLIMLIGILCVYFTSNPHTMDILELSKTCTFAREFQNIMFFLFFIGFAVKVPIWPFHTWLPDAHTEAPTAASVILACILLKMGVYGFLRISFPIFPEAAIYFAYPFAVLGVINIIYGALTAMAQNDLKKMIAYSSISHMGFCLIAMSALTVTGINGAVVQMFTHGAVTGSLFMLVGVIYDRAHTRNIDEFSGLWQKMPIYTGLMTLAVLASLGLPGLAGFIGEFVCLMGTFVSTFPGFKLLAILSTSGVVITAVYLLWMMERVFWRGLNPKWEHLTDINKRELLAIIPILIVIILIGICPDLLVNLMNVSTIQMVKGIMP</sequence>
<protein>
    <recommendedName>
        <fullName evidence="8">NADH:quinone oxidoreductase/Mrp antiporter transmembrane domain-containing protein</fullName>
    </recommendedName>
</protein>
<feature type="transmembrane region" description="Helical" evidence="7">
    <location>
        <begin position="112"/>
        <end position="130"/>
    </location>
</feature>
<feature type="transmembrane region" description="Helical" evidence="7">
    <location>
        <begin position="371"/>
        <end position="392"/>
    </location>
</feature>
<evidence type="ECO:0000256" key="7">
    <source>
        <dbReference type="SAM" id="Phobius"/>
    </source>
</evidence>
<evidence type="ECO:0000256" key="3">
    <source>
        <dbReference type="ARBA" id="ARBA00022692"/>
    </source>
</evidence>
<comment type="subcellular location">
    <subcellularLocation>
        <location evidence="1">Endomembrane system</location>
        <topology evidence="1">Multi-pass membrane protein</topology>
    </subcellularLocation>
    <subcellularLocation>
        <location evidence="6">Membrane</location>
        <topology evidence="6">Multi-pass membrane protein</topology>
    </subcellularLocation>
</comment>
<organism evidence="9 10">
    <name type="scientific">Candidatus Desantisbacteria bacterium CG2_30_40_21</name>
    <dbReference type="NCBI Taxonomy" id="1817895"/>
    <lineage>
        <taxon>Bacteria</taxon>
        <taxon>Candidatus Desantisiibacteriota</taxon>
    </lineage>
</organism>
<dbReference type="InterPro" id="IPR003918">
    <property type="entry name" value="NADH_UbQ_OxRdtase"/>
</dbReference>
<evidence type="ECO:0000256" key="1">
    <source>
        <dbReference type="ARBA" id="ARBA00004127"/>
    </source>
</evidence>
<dbReference type="AlphaFoldDB" id="A0A1J5DN84"/>
<feature type="transmembrane region" description="Helical" evidence="7">
    <location>
        <begin position="303"/>
        <end position="323"/>
    </location>
</feature>
<dbReference type="GO" id="GO:0048039">
    <property type="term" value="F:ubiquinone binding"/>
    <property type="evidence" value="ECO:0007669"/>
    <property type="project" value="TreeGrafter"/>
</dbReference>
<evidence type="ECO:0000313" key="9">
    <source>
        <dbReference type="EMBL" id="OIP37597.1"/>
    </source>
</evidence>
<feature type="transmembrane region" description="Helical" evidence="7">
    <location>
        <begin position="34"/>
        <end position="53"/>
    </location>
</feature>
<accession>A0A1J5DN84</accession>
<evidence type="ECO:0000313" key="10">
    <source>
        <dbReference type="Proteomes" id="UP000183085"/>
    </source>
</evidence>
<dbReference type="GO" id="GO:0003954">
    <property type="term" value="F:NADH dehydrogenase activity"/>
    <property type="evidence" value="ECO:0007669"/>
    <property type="project" value="TreeGrafter"/>
</dbReference>
<comment type="similarity">
    <text evidence="2">Belongs to the complex I subunit 4 family.</text>
</comment>
<dbReference type="InterPro" id="IPR001750">
    <property type="entry name" value="ND/Mrp_TM"/>
</dbReference>
<feature type="transmembrane region" description="Helical" evidence="7">
    <location>
        <begin position="272"/>
        <end position="291"/>
    </location>
</feature>
<feature type="transmembrane region" description="Helical" evidence="7">
    <location>
        <begin position="240"/>
        <end position="260"/>
    </location>
</feature>
<feature type="transmembrane region" description="Helical" evidence="7">
    <location>
        <begin position="6"/>
        <end position="22"/>
    </location>
</feature>
<comment type="caution">
    <text evidence="9">The sequence shown here is derived from an EMBL/GenBank/DDBJ whole genome shotgun (WGS) entry which is preliminary data.</text>
</comment>
<dbReference type="EMBL" id="MNYI01000204">
    <property type="protein sequence ID" value="OIP37597.1"/>
    <property type="molecule type" value="Genomic_DNA"/>
</dbReference>
<evidence type="ECO:0000256" key="2">
    <source>
        <dbReference type="ARBA" id="ARBA00009025"/>
    </source>
</evidence>
<feature type="transmembrane region" description="Helical" evidence="7">
    <location>
        <begin position="165"/>
        <end position="187"/>
    </location>
</feature>
<dbReference type="GO" id="GO:0012505">
    <property type="term" value="C:endomembrane system"/>
    <property type="evidence" value="ECO:0007669"/>
    <property type="project" value="UniProtKB-SubCell"/>
</dbReference>
<keyword evidence="4 7" id="KW-1133">Transmembrane helix</keyword>
<feature type="transmembrane region" description="Helical" evidence="7">
    <location>
        <begin position="455"/>
        <end position="476"/>
    </location>
</feature>
<feature type="domain" description="NADH:quinone oxidoreductase/Mrp antiporter transmembrane" evidence="8">
    <location>
        <begin position="129"/>
        <end position="406"/>
    </location>
</feature>
<dbReference type="InterPro" id="IPR010227">
    <property type="entry name" value="NADH_Q_OxRdtase_chainM/4"/>
</dbReference>
<feature type="transmembrane region" description="Helical" evidence="7">
    <location>
        <begin position="136"/>
        <end position="153"/>
    </location>
</feature>
<evidence type="ECO:0000256" key="6">
    <source>
        <dbReference type="RuleBase" id="RU000320"/>
    </source>
</evidence>
<dbReference type="GO" id="GO:0008137">
    <property type="term" value="F:NADH dehydrogenase (ubiquinone) activity"/>
    <property type="evidence" value="ECO:0007669"/>
    <property type="project" value="InterPro"/>
</dbReference>
<dbReference type="Proteomes" id="UP000183085">
    <property type="component" value="Unassembled WGS sequence"/>
</dbReference>
<feature type="transmembrane region" description="Helical" evidence="7">
    <location>
        <begin position="329"/>
        <end position="351"/>
    </location>
</feature>
<dbReference type="PRINTS" id="PR01437">
    <property type="entry name" value="NUOXDRDTASE4"/>
</dbReference>
<keyword evidence="5 7" id="KW-0472">Membrane</keyword>